<feature type="domain" description="Ubiquitin-like" evidence="1">
    <location>
        <begin position="82"/>
        <end position="144"/>
    </location>
</feature>
<dbReference type="SUPFAM" id="SSF54236">
    <property type="entry name" value="Ubiquitin-like"/>
    <property type="match status" value="3"/>
</dbReference>
<dbReference type="PROSITE" id="PS50053">
    <property type="entry name" value="UBIQUITIN_2"/>
    <property type="match status" value="2"/>
</dbReference>
<proteinExistence type="predicted"/>
<evidence type="ECO:0000313" key="3">
    <source>
        <dbReference type="Proteomes" id="UP000324897"/>
    </source>
</evidence>
<organism evidence="2 3">
    <name type="scientific">Eragrostis curvula</name>
    <name type="common">weeping love grass</name>
    <dbReference type="NCBI Taxonomy" id="38414"/>
    <lineage>
        <taxon>Eukaryota</taxon>
        <taxon>Viridiplantae</taxon>
        <taxon>Streptophyta</taxon>
        <taxon>Embryophyta</taxon>
        <taxon>Tracheophyta</taxon>
        <taxon>Spermatophyta</taxon>
        <taxon>Magnoliopsida</taxon>
        <taxon>Liliopsida</taxon>
        <taxon>Poales</taxon>
        <taxon>Poaceae</taxon>
        <taxon>PACMAD clade</taxon>
        <taxon>Chloridoideae</taxon>
        <taxon>Eragrostideae</taxon>
        <taxon>Eragrostidinae</taxon>
        <taxon>Eragrostis</taxon>
    </lineage>
</organism>
<dbReference type="PANTHER" id="PTHR10621">
    <property type="entry name" value="UV EXCISION REPAIR PROTEIN RAD23"/>
    <property type="match status" value="1"/>
</dbReference>
<dbReference type="Pfam" id="PF00240">
    <property type="entry name" value="ubiquitin"/>
    <property type="match status" value="2"/>
</dbReference>
<evidence type="ECO:0000259" key="1">
    <source>
        <dbReference type="PROSITE" id="PS50053"/>
    </source>
</evidence>
<dbReference type="Gene3D" id="3.10.20.90">
    <property type="entry name" value="Phosphatidylinositol 3-kinase Catalytic Subunit, Chain A, domain 1"/>
    <property type="match status" value="3"/>
</dbReference>
<protein>
    <recommendedName>
        <fullName evidence="1">Ubiquitin-like domain-containing protein</fullName>
    </recommendedName>
</protein>
<dbReference type="GO" id="GO:0043161">
    <property type="term" value="P:proteasome-mediated ubiquitin-dependent protein catabolic process"/>
    <property type="evidence" value="ECO:0007669"/>
    <property type="project" value="TreeGrafter"/>
</dbReference>
<dbReference type="AlphaFoldDB" id="A0A5J9TB24"/>
<dbReference type="GO" id="GO:0043130">
    <property type="term" value="F:ubiquitin binding"/>
    <property type="evidence" value="ECO:0007669"/>
    <property type="project" value="TreeGrafter"/>
</dbReference>
<dbReference type="CDD" id="cd17039">
    <property type="entry name" value="Ubl_ubiquitin_like"/>
    <property type="match status" value="2"/>
</dbReference>
<keyword evidence="3" id="KW-1185">Reference proteome</keyword>
<dbReference type="PANTHER" id="PTHR10621:SF38">
    <property type="entry name" value="UBIQUITIN DOMAIN-CONTAINING PROTEIN 7SL RNA1-RELATED"/>
    <property type="match status" value="1"/>
</dbReference>
<gene>
    <name evidence="2" type="ORF">EJB05_41982</name>
</gene>
<feature type="non-terminal residue" evidence="2">
    <location>
        <position position="1"/>
    </location>
</feature>
<dbReference type="EMBL" id="RWGY01000039">
    <property type="protein sequence ID" value="TVU08573.1"/>
    <property type="molecule type" value="Genomic_DNA"/>
</dbReference>
<dbReference type="InterPro" id="IPR029071">
    <property type="entry name" value="Ubiquitin-like_domsf"/>
</dbReference>
<dbReference type="GO" id="GO:0005829">
    <property type="term" value="C:cytosol"/>
    <property type="evidence" value="ECO:0007669"/>
    <property type="project" value="TreeGrafter"/>
</dbReference>
<feature type="domain" description="Ubiquitin-like" evidence="1">
    <location>
        <begin position="1"/>
        <end position="77"/>
    </location>
</feature>
<dbReference type="InterPro" id="IPR000626">
    <property type="entry name" value="Ubiquitin-like_dom"/>
</dbReference>
<dbReference type="GO" id="GO:0031593">
    <property type="term" value="F:polyubiquitin modification-dependent protein binding"/>
    <property type="evidence" value="ECO:0007669"/>
    <property type="project" value="TreeGrafter"/>
</dbReference>
<dbReference type="SMART" id="SM00213">
    <property type="entry name" value="UBQ"/>
    <property type="match status" value="2"/>
</dbReference>
<sequence>MDVTFETARGRRFTVEVWFFATVREIKEAVHRREGIPVASQRLFLDGRELDDDARDTAHYSVVQGSRVLLLLPDDDGPSSAVRVAVSAPAIGRSVALDMRASDTVARLKELLQDRTDGALPAARTAVFFDKAEMEDGKTLAEYDPPVDGMDVCVVVRQPPGGGGGGGGRNQQQQQRMGVKVKCGARAVALEVGAMDAVRDLRREVERVAPHLHLPQRDGGGYFFVYKQNVMEEERTLRWHEVKNGDTIEIFNGSVTGGGA</sequence>
<dbReference type="Proteomes" id="UP000324897">
    <property type="component" value="Chromosome 3"/>
</dbReference>
<accession>A0A5J9TB24</accession>
<name>A0A5J9TB24_9POAL</name>
<dbReference type="GO" id="GO:0005654">
    <property type="term" value="C:nucleoplasm"/>
    <property type="evidence" value="ECO:0007669"/>
    <property type="project" value="TreeGrafter"/>
</dbReference>
<dbReference type="GO" id="GO:0070628">
    <property type="term" value="F:proteasome binding"/>
    <property type="evidence" value="ECO:0007669"/>
    <property type="project" value="TreeGrafter"/>
</dbReference>
<reference evidence="2 3" key="1">
    <citation type="journal article" date="2019" name="Sci. Rep.">
        <title>A high-quality genome of Eragrostis curvula grass provides insights into Poaceae evolution and supports new strategies to enhance forage quality.</title>
        <authorList>
            <person name="Carballo J."/>
            <person name="Santos B.A.C.M."/>
            <person name="Zappacosta D."/>
            <person name="Garbus I."/>
            <person name="Selva J.P."/>
            <person name="Gallo C.A."/>
            <person name="Diaz A."/>
            <person name="Albertini E."/>
            <person name="Caccamo M."/>
            <person name="Echenique V."/>
        </authorList>
    </citation>
    <scope>NUCLEOTIDE SEQUENCE [LARGE SCALE GENOMIC DNA]</scope>
    <source>
        <strain evidence="3">cv. Victoria</strain>
        <tissue evidence="2">Leaf</tissue>
    </source>
</reference>
<dbReference type="Gramene" id="TVU08573">
    <property type="protein sequence ID" value="TVU08573"/>
    <property type="gene ID" value="EJB05_41982"/>
</dbReference>
<comment type="caution">
    <text evidence="2">The sequence shown here is derived from an EMBL/GenBank/DDBJ whole genome shotgun (WGS) entry which is preliminary data.</text>
</comment>
<evidence type="ECO:0000313" key="2">
    <source>
        <dbReference type="EMBL" id="TVU08573.1"/>
    </source>
</evidence>
<dbReference type="OrthoDB" id="419317at2759"/>